<dbReference type="AlphaFoldDB" id="A0A7K1LJG5"/>
<organism evidence="2 3">
    <name type="scientific">Rothia koreensis</name>
    <dbReference type="NCBI Taxonomy" id="592378"/>
    <lineage>
        <taxon>Bacteria</taxon>
        <taxon>Bacillati</taxon>
        <taxon>Actinomycetota</taxon>
        <taxon>Actinomycetes</taxon>
        <taxon>Micrococcales</taxon>
        <taxon>Micrococcaceae</taxon>
        <taxon>Rothia</taxon>
    </lineage>
</organism>
<evidence type="ECO:0000313" key="3">
    <source>
        <dbReference type="Proteomes" id="UP000462152"/>
    </source>
</evidence>
<reference evidence="2 3" key="1">
    <citation type="submission" date="2019-12" db="EMBL/GenBank/DDBJ databases">
        <authorList>
            <person name="Li J."/>
            <person name="Shi Y."/>
            <person name="Xu G."/>
            <person name="Xiao D."/>
            <person name="Ran X."/>
        </authorList>
    </citation>
    <scope>NUCLEOTIDE SEQUENCE [LARGE SCALE GENOMIC DNA]</scope>
    <source>
        <strain evidence="2 3">JCM 15915</strain>
    </source>
</reference>
<dbReference type="EMBL" id="WOGT01000005">
    <property type="protein sequence ID" value="MUN55336.1"/>
    <property type="molecule type" value="Genomic_DNA"/>
</dbReference>
<keyword evidence="3" id="KW-1185">Reference proteome</keyword>
<gene>
    <name evidence="2" type="ORF">GMA10_08965</name>
</gene>
<name>A0A7K1LJG5_9MICC</name>
<dbReference type="RefSeq" id="WP_129315908.1">
    <property type="nucleotide sequence ID" value="NZ_JBFCQO010000004.1"/>
</dbReference>
<dbReference type="OrthoDB" id="4878879at2"/>
<dbReference type="Proteomes" id="UP000462152">
    <property type="component" value="Unassembled WGS sequence"/>
</dbReference>
<comment type="caution">
    <text evidence="2">The sequence shown here is derived from an EMBL/GenBank/DDBJ whole genome shotgun (WGS) entry which is preliminary data.</text>
</comment>
<protein>
    <submittedName>
        <fullName evidence="2">Uncharacterized protein</fullName>
    </submittedName>
</protein>
<feature type="region of interest" description="Disordered" evidence="1">
    <location>
        <begin position="1"/>
        <end position="20"/>
    </location>
</feature>
<accession>A0A7K1LJG5</accession>
<evidence type="ECO:0000256" key="1">
    <source>
        <dbReference type="SAM" id="MobiDB-lite"/>
    </source>
</evidence>
<proteinExistence type="predicted"/>
<sequence length="125" mass="13351">MTSHHSTGSPVSPTEEAGSTDLLAEVARTVDAVPGVARREPSVGDFLRTLWKKSTSAEDQAPDTQGLRLDQVDGKASLTVAVWVSREAPGNPLMVSQEVASRVNHTLIERGIAPGSHQIIVRETE</sequence>
<evidence type="ECO:0000313" key="2">
    <source>
        <dbReference type="EMBL" id="MUN55336.1"/>
    </source>
</evidence>
<feature type="compositionally biased region" description="Polar residues" evidence="1">
    <location>
        <begin position="1"/>
        <end position="12"/>
    </location>
</feature>